<feature type="compositionally biased region" description="Polar residues" evidence="1">
    <location>
        <begin position="211"/>
        <end position="220"/>
    </location>
</feature>
<dbReference type="Proteomes" id="UP000466187">
    <property type="component" value="Chromosome"/>
</dbReference>
<dbReference type="InterPro" id="IPR055797">
    <property type="entry name" value="DUF7373"/>
</dbReference>
<feature type="compositionally biased region" description="Low complexity" evidence="1">
    <location>
        <begin position="221"/>
        <end position="232"/>
    </location>
</feature>
<dbReference type="EMBL" id="AP022608">
    <property type="protein sequence ID" value="BBZ19842.1"/>
    <property type="molecule type" value="Genomic_DNA"/>
</dbReference>
<evidence type="ECO:0000313" key="4">
    <source>
        <dbReference type="EMBL" id="BBZ19842.1"/>
    </source>
</evidence>
<dbReference type="Pfam" id="PF24088">
    <property type="entry name" value="DUF7373"/>
    <property type="match status" value="1"/>
</dbReference>
<feature type="region of interest" description="Disordered" evidence="1">
    <location>
        <begin position="203"/>
        <end position="232"/>
    </location>
</feature>
<sequence length="432" mass="45181">MYRHMGFFPQSIVHGAPRPRRTAGPTCSSRLAGSGAVAVATVLIATACTTVTDGAAHRSPGGPPPGAVDVSLLDTGNYPTRPAPPLGAAGTPEKGRLVEGVRMAEHVVGPWEVDTALTEGVMPTTVLADPTVLRQLLPRKMAAAASKHNFVTGFSSARRTEPDRVSLVNAVLRFADPESAAAAATELADLSLQPDLDDNLPLAQPVAMPNNPGTRASTLETTPPGSTTPKTSVSAYTAHGPFVLHQFADTLDGVGPAADMVAKTLDQQISAIDRFVPTPVSELGGLPVDEGGLLARTVPQTGDQIPVGKNLVYGPHAALHFQISPQASTQLFTDLGMGLWARGKASVYQFRDAESAEEMLEQFVRELQDSGSKPVASVPNMPASRCIHVDDPLGSGDVCYAVADRYVIEGSSAQLTDAHQQTAAQYAMLMAS</sequence>
<dbReference type="Pfam" id="PF24092">
    <property type="entry name" value="DUF7373_C"/>
    <property type="match status" value="1"/>
</dbReference>
<accession>A0A7I7WS54</accession>
<evidence type="ECO:0000259" key="3">
    <source>
        <dbReference type="Pfam" id="PF24092"/>
    </source>
</evidence>
<gene>
    <name evidence="4" type="ORF">MGAD_41770</name>
</gene>
<proteinExistence type="predicted"/>
<dbReference type="KEGG" id="mgad:MGAD_41770"/>
<organism evidence="4 5">
    <name type="scientific">Mycolicibacterium gadium</name>
    <name type="common">Mycobacterium gadium</name>
    <dbReference type="NCBI Taxonomy" id="1794"/>
    <lineage>
        <taxon>Bacteria</taxon>
        <taxon>Bacillati</taxon>
        <taxon>Actinomycetota</taxon>
        <taxon>Actinomycetes</taxon>
        <taxon>Mycobacteriales</taxon>
        <taxon>Mycobacteriaceae</taxon>
        <taxon>Mycolicibacterium</taxon>
    </lineage>
</organism>
<feature type="domain" description="DUF7373" evidence="2">
    <location>
        <begin position="87"/>
        <end position="288"/>
    </location>
</feature>
<evidence type="ECO:0000313" key="5">
    <source>
        <dbReference type="Proteomes" id="UP000466187"/>
    </source>
</evidence>
<evidence type="ECO:0000259" key="2">
    <source>
        <dbReference type="Pfam" id="PF24088"/>
    </source>
</evidence>
<protein>
    <submittedName>
        <fullName evidence="4">Uncharacterized protein</fullName>
    </submittedName>
</protein>
<dbReference type="AlphaFoldDB" id="A0A7I7WS54"/>
<dbReference type="InterPro" id="IPR056463">
    <property type="entry name" value="DUF7373_C"/>
</dbReference>
<evidence type="ECO:0000256" key="1">
    <source>
        <dbReference type="SAM" id="MobiDB-lite"/>
    </source>
</evidence>
<feature type="domain" description="DUF7373" evidence="3">
    <location>
        <begin position="293"/>
        <end position="430"/>
    </location>
</feature>
<reference evidence="4 5" key="1">
    <citation type="journal article" date="2019" name="Emerg. Microbes Infect.">
        <title>Comprehensive subspecies identification of 175 nontuberculous mycobacteria species based on 7547 genomic profiles.</title>
        <authorList>
            <person name="Matsumoto Y."/>
            <person name="Kinjo T."/>
            <person name="Motooka D."/>
            <person name="Nabeya D."/>
            <person name="Jung N."/>
            <person name="Uechi K."/>
            <person name="Horii T."/>
            <person name="Iida T."/>
            <person name="Fujita J."/>
            <person name="Nakamura S."/>
        </authorList>
    </citation>
    <scope>NUCLEOTIDE SEQUENCE [LARGE SCALE GENOMIC DNA]</scope>
    <source>
        <strain evidence="4 5">JCM 12688</strain>
    </source>
</reference>
<name>A0A7I7WS54_MYCGU</name>